<evidence type="ECO:0000256" key="2">
    <source>
        <dbReference type="ARBA" id="ARBA00023067"/>
    </source>
</evidence>
<dbReference type="PANTHER" id="PTHR33175:SF3">
    <property type="entry name" value="DNA-BINDING PROTEIN HU-BETA"/>
    <property type="match status" value="1"/>
</dbReference>
<organism evidence="5">
    <name type="scientific">Desulfatirhabdium butyrativorans</name>
    <dbReference type="NCBI Taxonomy" id="340467"/>
    <lineage>
        <taxon>Bacteria</taxon>
        <taxon>Pseudomonadati</taxon>
        <taxon>Thermodesulfobacteriota</taxon>
        <taxon>Desulfobacteria</taxon>
        <taxon>Desulfobacterales</taxon>
        <taxon>Desulfatirhabdiaceae</taxon>
        <taxon>Desulfatirhabdium</taxon>
    </lineage>
</organism>
<dbReference type="GO" id="GO:0003677">
    <property type="term" value="F:DNA binding"/>
    <property type="evidence" value="ECO:0007669"/>
    <property type="project" value="UniProtKB-KW"/>
</dbReference>
<proteinExistence type="inferred from homology"/>
<dbReference type="SUPFAM" id="SSF47729">
    <property type="entry name" value="IHF-like DNA-binding proteins"/>
    <property type="match status" value="1"/>
</dbReference>
<dbReference type="CDD" id="cd13831">
    <property type="entry name" value="HU"/>
    <property type="match status" value="1"/>
</dbReference>
<dbReference type="PRINTS" id="PR01727">
    <property type="entry name" value="DNABINDINGHU"/>
</dbReference>
<dbReference type="PANTHER" id="PTHR33175">
    <property type="entry name" value="DNA-BINDING PROTEIN HU"/>
    <property type="match status" value="1"/>
</dbReference>
<dbReference type="InterPro" id="IPR010992">
    <property type="entry name" value="IHF-like_DNA-bd_dom_sf"/>
</dbReference>
<dbReference type="GO" id="GO:0005829">
    <property type="term" value="C:cytosol"/>
    <property type="evidence" value="ECO:0007669"/>
    <property type="project" value="TreeGrafter"/>
</dbReference>
<gene>
    <name evidence="5" type="ORF">ENS29_10225</name>
</gene>
<dbReference type="Pfam" id="PF00216">
    <property type="entry name" value="Bac_DNA_binding"/>
    <property type="match status" value="1"/>
</dbReference>
<dbReference type="SMART" id="SM00411">
    <property type="entry name" value="BHL"/>
    <property type="match status" value="1"/>
</dbReference>
<dbReference type="InterPro" id="IPR020816">
    <property type="entry name" value="Histone-like_DNA-bd_CS"/>
</dbReference>
<comment type="similarity">
    <text evidence="1 4">Belongs to the bacterial histone-like protein family.</text>
</comment>
<accession>A0A7C4RSN5</accession>
<keyword evidence="2" id="KW-0226">DNA condensation</keyword>
<dbReference type="GO" id="GO:0030527">
    <property type="term" value="F:structural constituent of chromatin"/>
    <property type="evidence" value="ECO:0007669"/>
    <property type="project" value="InterPro"/>
</dbReference>
<evidence type="ECO:0000256" key="1">
    <source>
        <dbReference type="ARBA" id="ARBA00010529"/>
    </source>
</evidence>
<evidence type="ECO:0000256" key="4">
    <source>
        <dbReference type="RuleBase" id="RU003939"/>
    </source>
</evidence>
<keyword evidence="3 5" id="KW-0238">DNA-binding</keyword>
<sequence>MKKEELVAQMAEEAGITKTQAAKALSAMLQGIAGALKEKDGKVALVGFGTFVKVERKARQGVNPSTGAKIQIKASNVVRFRPGKQLKDDVG</sequence>
<comment type="caution">
    <text evidence="5">The sequence shown here is derived from an EMBL/GenBank/DDBJ whole genome shotgun (WGS) entry which is preliminary data.</text>
</comment>
<dbReference type="Gene3D" id="4.10.520.10">
    <property type="entry name" value="IHF-like DNA-binding proteins"/>
    <property type="match status" value="1"/>
</dbReference>
<name>A0A7C4RSN5_9BACT</name>
<dbReference type="InterPro" id="IPR000119">
    <property type="entry name" value="Hist_DNA-bd"/>
</dbReference>
<dbReference type="GO" id="GO:0030261">
    <property type="term" value="P:chromosome condensation"/>
    <property type="evidence" value="ECO:0007669"/>
    <property type="project" value="UniProtKB-KW"/>
</dbReference>
<dbReference type="EMBL" id="DSUH01000237">
    <property type="protein sequence ID" value="HGU33217.1"/>
    <property type="molecule type" value="Genomic_DNA"/>
</dbReference>
<dbReference type="AlphaFoldDB" id="A0A7C4RSN5"/>
<evidence type="ECO:0000313" key="5">
    <source>
        <dbReference type="EMBL" id="HGU33217.1"/>
    </source>
</evidence>
<dbReference type="PROSITE" id="PS00045">
    <property type="entry name" value="HISTONE_LIKE"/>
    <property type="match status" value="1"/>
</dbReference>
<evidence type="ECO:0000256" key="3">
    <source>
        <dbReference type="ARBA" id="ARBA00023125"/>
    </source>
</evidence>
<reference evidence="5" key="1">
    <citation type="journal article" date="2020" name="mSystems">
        <title>Genome- and Community-Level Interaction Insights into Carbon Utilization and Element Cycling Functions of Hydrothermarchaeota in Hydrothermal Sediment.</title>
        <authorList>
            <person name="Zhou Z."/>
            <person name="Liu Y."/>
            <person name="Xu W."/>
            <person name="Pan J."/>
            <person name="Luo Z.H."/>
            <person name="Li M."/>
        </authorList>
    </citation>
    <scope>NUCLEOTIDE SEQUENCE [LARGE SCALE GENOMIC DNA]</scope>
    <source>
        <strain evidence="5">SpSt-477</strain>
    </source>
</reference>
<protein>
    <submittedName>
        <fullName evidence="5">HU family DNA-binding protein</fullName>
    </submittedName>
</protein>